<feature type="domain" description="HD" evidence="3">
    <location>
        <begin position="265"/>
        <end position="387"/>
    </location>
</feature>
<feature type="transmembrane region" description="Helical" evidence="1">
    <location>
        <begin position="183"/>
        <end position="201"/>
    </location>
</feature>
<reference evidence="5 6" key="1">
    <citation type="submission" date="2020-08" db="EMBL/GenBank/DDBJ databases">
        <title>Genomic Encyclopedia of Type Strains, Phase IV (KMG-IV): sequencing the most valuable type-strain genomes for metagenomic binning, comparative biology and taxonomic classification.</title>
        <authorList>
            <person name="Goeker M."/>
        </authorList>
    </citation>
    <scope>NUCLEOTIDE SEQUENCE [LARGE SCALE GENOMIC DNA]</scope>
    <source>
        <strain evidence="5 6">DSM 23562</strain>
    </source>
</reference>
<dbReference type="InterPro" id="IPR052020">
    <property type="entry name" value="Cyclic_di-GMP/3'3'-cGAMP_PDE"/>
</dbReference>
<dbReference type="Gene3D" id="3.30.450.40">
    <property type="match status" value="1"/>
</dbReference>
<dbReference type="InterPro" id="IPR029016">
    <property type="entry name" value="GAF-like_dom_sf"/>
</dbReference>
<dbReference type="FunFam" id="3.30.70.270:FF:000001">
    <property type="entry name" value="Diguanylate cyclase domain protein"/>
    <property type="match status" value="1"/>
</dbReference>
<dbReference type="NCBIfam" id="TIGR00277">
    <property type="entry name" value="HDIG"/>
    <property type="match status" value="1"/>
</dbReference>
<dbReference type="SMART" id="SM00267">
    <property type="entry name" value="GGDEF"/>
    <property type="match status" value="1"/>
</dbReference>
<dbReference type="Pfam" id="PF13185">
    <property type="entry name" value="GAF_2"/>
    <property type="match status" value="1"/>
</dbReference>
<feature type="domain" description="HD-GYP" evidence="4">
    <location>
        <begin position="243"/>
        <end position="438"/>
    </location>
</feature>
<dbReference type="Proteomes" id="UP000520814">
    <property type="component" value="Unassembled WGS sequence"/>
</dbReference>
<accession>A0A7W9SPJ2</accession>
<dbReference type="Pfam" id="PF00990">
    <property type="entry name" value="GGDEF"/>
    <property type="match status" value="1"/>
</dbReference>
<dbReference type="SMART" id="SM00471">
    <property type="entry name" value="HDc"/>
    <property type="match status" value="1"/>
</dbReference>
<feature type="transmembrane region" description="Helical" evidence="1">
    <location>
        <begin position="145"/>
        <end position="171"/>
    </location>
</feature>
<dbReference type="PANTHER" id="PTHR45228">
    <property type="entry name" value="CYCLIC DI-GMP PHOSPHODIESTERASE TM_0186-RELATED"/>
    <property type="match status" value="1"/>
</dbReference>
<dbReference type="RefSeq" id="WP_184193274.1">
    <property type="nucleotide sequence ID" value="NZ_JACHGW010000001.1"/>
</dbReference>
<dbReference type="InterPro" id="IPR000160">
    <property type="entry name" value="GGDEF_dom"/>
</dbReference>
<dbReference type="InterPro" id="IPR006675">
    <property type="entry name" value="HDIG_dom"/>
</dbReference>
<evidence type="ECO:0000313" key="6">
    <source>
        <dbReference type="Proteomes" id="UP000520814"/>
    </source>
</evidence>
<sequence length="808" mass="89073">MRNLPRSAQKILWINYILGAAIALRAVVYNAVTPPKIDVELIVYAVFAVLAGSRKVSLMRHKTLADVGSMSLAFVLTFAAMLRFGPQLAIFIGGLSVLSGCLYPKRHPFHQLLFNVFVNTISTGCSGQLYLWINGGQAVTGIEAAPAITAACLAFYLVNTGFVSLILGAVLGQQTTKVWQEKFLWTAPSYFVGALTATLAAVLQQRYLLIVISCGIPVGYLTFRSYKIYSDQAEQMLRGKEELADLYLATIKSLALAIDAKDAYTHQHILRVQHYAMAIARQLGLTGAELEGVNTGALLHDIGKLGVPEYVLLKPGKLTPEEFDKIKQHPRIGADILADIPFPWPVLPGVKYHHEKWNGMGYPEGLKGEEIPFQARILAVADVYDALTSNRSYRGAWEHSRAVKTIREDSGIHFDPVVVEAFLAVIDGVVEEMASRGEGPLAPKTKQVAVETSHTQRAVRDIQRASSELWALYEVAQTLSSSIGLEETLDILARKLEAIIPNVGCVFLMRESEGSLFEVRAAVGINREFFLKARTSSETSLSQQVALTGKTYCGEYERDDILVQSSPGAQWIELGSMMVVPIIHQAQTLGTINLYHPDAHAFSTHDQHLLETIAARAALALYNGLLFERTRNHAHTDPLTGLYNIRYVTQTVEELCERASSQERFSLICVDLDSFKPINDLYGHQEGDRVLRDLAELLREAVAESDIVARYGGDEFLIVCQGAPSRQVERLAQKIRETVQGYQTCLLHPKLGQLRLGASVGVATFPDDGSDWPSLLSVADQQMYQDKAERKLGRLIETEPGRVLAEAA</sequence>
<feature type="transmembrane region" description="Helical" evidence="1">
    <location>
        <begin position="12"/>
        <end position="29"/>
    </location>
</feature>
<dbReference type="SUPFAM" id="SSF55781">
    <property type="entry name" value="GAF domain-like"/>
    <property type="match status" value="1"/>
</dbReference>
<evidence type="ECO:0000259" key="2">
    <source>
        <dbReference type="PROSITE" id="PS50887"/>
    </source>
</evidence>
<evidence type="ECO:0000313" key="5">
    <source>
        <dbReference type="EMBL" id="MBB6049678.1"/>
    </source>
</evidence>
<feature type="transmembrane region" description="Helical" evidence="1">
    <location>
        <begin position="41"/>
        <end position="57"/>
    </location>
</feature>
<dbReference type="SUPFAM" id="SSF55073">
    <property type="entry name" value="Nucleotide cyclase"/>
    <property type="match status" value="1"/>
</dbReference>
<dbReference type="SUPFAM" id="SSF109604">
    <property type="entry name" value="HD-domain/PDEase-like"/>
    <property type="match status" value="1"/>
</dbReference>
<comment type="caution">
    <text evidence="5">The sequence shown here is derived from an EMBL/GenBank/DDBJ whole genome shotgun (WGS) entry which is preliminary data.</text>
</comment>
<dbReference type="CDD" id="cd00077">
    <property type="entry name" value="HDc"/>
    <property type="match status" value="1"/>
</dbReference>
<evidence type="ECO:0000259" key="4">
    <source>
        <dbReference type="PROSITE" id="PS51832"/>
    </source>
</evidence>
<feature type="transmembrane region" description="Helical" evidence="1">
    <location>
        <begin position="207"/>
        <end position="226"/>
    </location>
</feature>
<evidence type="ECO:0000256" key="1">
    <source>
        <dbReference type="SAM" id="Phobius"/>
    </source>
</evidence>
<gene>
    <name evidence="5" type="ORF">HNQ39_001440</name>
</gene>
<dbReference type="InterPro" id="IPR043128">
    <property type="entry name" value="Rev_trsase/Diguanyl_cyclase"/>
</dbReference>
<dbReference type="AlphaFoldDB" id="A0A7W9SPJ2"/>
<dbReference type="PANTHER" id="PTHR45228:SF1">
    <property type="entry name" value="CYCLIC DI-GMP PHOSPHODIESTERASE TM_0186"/>
    <property type="match status" value="1"/>
</dbReference>
<dbReference type="Pfam" id="PF13487">
    <property type="entry name" value="HD_5"/>
    <property type="match status" value="1"/>
</dbReference>
<dbReference type="GO" id="GO:0016740">
    <property type="term" value="F:transferase activity"/>
    <property type="evidence" value="ECO:0007669"/>
    <property type="project" value="UniProtKB-KW"/>
</dbReference>
<dbReference type="Gene3D" id="1.10.3210.10">
    <property type="entry name" value="Hypothetical protein af1432"/>
    <property type="match status" value="1"/>
</dbReference>
<keyword evidence="1" id="KW-0812">Transmembrane</keyword>
<feature type="transmembrane region" description="Helical" evidence="1">
    <location>
        <begin position="112"/>
        <end position="133"/>
    </location>
</feature>
<keyword evidence="1" id="KW-0472">Membrane</keyword>
<dbReference type="PROSITE" id="PS51832">
    <property type="entry name" value="HD_GYP"/>
    <property type="match status" value="1"/>
</dbReference>
<dbReference type="PROSITE" id="PS50887">
    <property type="entry name" value="GGDEF"/>
    <property type="match status" value="1"/>
</dbReference>
<keyword evidence="6" id="KW-1185">Reference proteome</keyword>
<feature type="transmembrane region" description="Helical" evidence="1">
    <location>
        <begin position="64"/>
        <end position="82"/>
    </location>
</feature>
<feature type="domain" description="GGDEF" evidence="2">
    <location>
        <begin position="663"/>
        <end position="800"/>
    </location>
</feature>
<organism evidence="5 6">
    <name type="scientific">Armatimonas rosea</name>
    <dbReference type="NCBI Taxonomy" id="685828"/>
    <lineage>
        <taxon>Bacteria</taxon>
        <taxon>Bacillati</taxon>
        <taxon>Armatimonadota</taxon>
        <taxon>Armatimonadia</taxon>
        <taxon>Armatimonadales</taxon>
        <taxon>Armatimonadaceae</taxon>
        <taxon>Armatimonas</taxon>
    </lineage>
</organism>
<dbReference type="Gene3D" id="3.30.70.270">
    <property type="match status" value="1"/>
</dbReference>
<protein>
    <submittedName>
        <fullName evidence="5">Diguanylate cyclase (GGDEF)-like protein/putative nucleotidyltransferase with HDIG domain</fullName>
    </submittedName>
</protein>
<dbReference type="CDD" id="cd01949">
    <property type="entry name" value="GGDEF"/>
    <property type="match status" value="1"/>
</dbReference>
<dbReference type="EMBL" id="JACHGW010000001">
    <property type="protein sequence ID" value="MBB6049678.1"/>
    <property type="molecule type" value="Genomic_DNA"/>
</dbReference>
<dbReference type="SMART" id="SM00065">
    <property type="entry name" value="GAF"/>
    <property type="match status" value="1"/>
</dbReference>
<dbReference type="InterPro" id="IPR029787">
    <property type="entry name" value="Nucleotide_cyclase"/>
</dbReference>
<dbReference type="NCBIfam" id="TIGR00254">
    <property type="entry name" value="GGDEF"/>
    <property type="match status" value="1"/>
</dbReference>
<dbReference type="PROSITE" id="PS51831">
    <property type="entry name" value="HD"/>
    <property type="match status" value="1"/>
</dbReference>
<dbReference type="InterPro" id="IPR003607">
    <property type="entry name" value="HD/PDEase_dom"/>
</dbReference>
<proteinExistence type="predicted"/>
<dbReference type="InterPro" id="IPR006674">
    <property type="entry name" value="HD_domain"/>
</dbReference>
<name>A0A7W9SPJ2_ARMRO</name>
<evidence type="ECO:0000259" key="3">
    <source>
        <dbReference type="PROSITE" id="PS51831"/>
    </source>
</evidence>
<dbReference type="InterPro" id="IPR003018">
    <property type="entry name" value="GAF"/>
</dbReference>
<dbReference type="InterPro" id="IPR037522">
    <property type="entry name" value="HD_GYP_dom"/>
</dbReference>
<keyword evidence="5" id="KW-0808">Transferase</keyword>
<keyword evidence="1" id="KW-1133">Transmembrane helix</keyword>